<evidence type="ECO:0000313" key="2">
    <source>
        <dbReference type="EMBL" id="KAJ8366521.1"/>
    </source>
</evidence>
<keyword evidence="3" id="KW-1185">Reference proteome</keyword>
<dbReference type="GO" id="GO:0005249">
    <property type="term" value="F:voltage-gated potassium channel activity"/>
    <property type="evidence" value="ECO:0007669"/>
    <property type="project" value="TreeGrafter"/>
</dbReference>
<dbReference type="InterPro" id="IPR051413">
    <property type="entry name" value="K/Na_HCN_channel"/>
</dbReference>
<dbReference type="GO" id="GO:0030425">
    <property type="term" value="C:dendrite"/>
    <property type="evidence" value="ECO:0007669"/>
    <property type="project" value="TreeGrafter"/>
</dbReference>
<dbReference type="GO" id="GO:0098855">
    <property type="term" value="C:HCN channel complex"/>
    <property type="evidence" value="ECO:0007669"/>
    <property type="project" value="TreeGrafter"/>
</dbReference>
<protein>
    <submittedName>
        <fullName evidence="2">Uncharacterized protein</fullName>
    </submittedName>
</protein>
<feature type="compositionally biased region" description="Gly residues" evidence="1">
    <location>
        <begin position="104"/>
        <end position="119"/>
    </location>
</feature>
<dbReference type="GO" id="GO:0030424">
    <property type="term" value="C:axon"/>
    <property type="evidence" value="ECO:0007669"/>
    <property type="project" value="TreeGrafter"/>
</dbReference>
<feature type="compositionally biased region" description="Polar residues" evidence="1">
    <location>
        <begin position="168"/>
        <end position="182"/>
    </location>
</feature>
<feature type="compositionally biased region" description="Low complexity" evidence="1">
    <location>
        <begin position="123"/>
        <end position="136"/>
    </location>
</feature>
<evidence type="ECO:0000313" key="3">
    <source>
        <dbReference type="Proteomes" id="UP001221898"/>
    </source>
</evidence>
<feature type="compositionally biased region" description="Pro residues" evidence="1">
    <location>
        <begin position="193"/>
        <end position="212"/>
    </location>
</feature>
<dbReference type="GO" id="GO:0035725">
    <property type="term" value="P:sodium ion transmembrane transport"/>
    <property type="evidence" value="ECO:0007669"/>
    <property type="project" value="TreeGrafter"/>
</dbReference>
<gene>
    <name evidence="2" type="ORF">AAFF_G00350900</name>
</gene>
<accession>A0AAD7R5M6</accession>
<feature type="compositionally biased region" description="Pro residues" evidence="1">
    <location>
        <begin position="257"/>
        <end position="269"/>
    </location>
</feature>
<feature type="compositionally biased region" description="Low complexity" evidence="1">
    <location>
        <begin position="288"/>
        <end position="304"/>
    </location>
</feature>
<sequence>MRRAFETVAIDRLDRIGTAPPKKNSILMHKVQHDLNSGVFNNQENELIQEIVKYDREMVQQMELQRSRALSVTPPSTAPPAGSAIAHPAAGRGAQLLPPDGHGRGGAGRGGAGRGGARRGGARDAAVAPRGAQVPGAPEPLQPAPVPPAPPPSSPARRSRARWVGPSCTGSLGSTAGSQLSLVQHHAQSPASSPAPAPPPAPPPTRASPPWGPDARVLSASQLSLPQEGGGHARLRQPAAVPPPLLLLRGPPARAAPTPPPALAPPPPPRSEEPPSRSGPPRSPLTPRPLRAAPAPRPARFGAPPRKDSAAGVCETDPARSRLSSNL</sequence>
<dbReference type="AlphaFoldDB" id="A0AAD7R5M6"/>
<organism evidence="2 3">
    <name type="scientific">Aldrovandia affinis</name>
    <dbReference type="NCBI Taxonomy" id="143900"/>
    <lineage>
        <taxon>Eukaryota</taxon>
        <taxon>Metazoa</taxon>
        <taxon>Chordata</taxon>
        <taxon>Craniata</taxon>
        <taxon>Vertebrata</taxon>
        <taxon>Euteleostomi</taxon>
        <taxon>Actinopterygii</taxon>
        <taxon>Neopterygii</taxon>
        <taxon>Teleostei</taxon>
        <taxon>Notacanthiformes</taxon>
        <taxon>Halosauridae</taxon>
        <taxon>Aldrovandia</taxon>
    </lineage>
</organism>
<feature type="compositionally biased region" description="Low complexity" evidence="1">
    <location>
        <begin position="73"/>
        <end position="86"/>
    </location>
</feature>
<reference evidence="2" key="1">
    <citation type="journal article" date="2023" name="Science">
        <title>Genome structures resolve the early diversification of teleost fishes.</title>
        <authorList>
            <person name="Parey E."/>
            <person name="Louis A."/>
            <person name="Montfort J."/>
            <person name="Bouchez O."/>
            <person name="Roques C."/>
            <person name="Iampietro C."/>
            <person name="Lluch J."/>
            <person name="Castinel A."/>
            <person name="Donnadieu C."/>
            <person name="Desvignes T."/>
            <person name="Floi Bucao C."/>
            <person name="Jouanno E."/>
            <person name="Wen M."/>
            <person name="Mejri S."/>
            <person name="Dirks R."/>
            <person name="Jansen H."/>
            <person name="Henkel C."/>
            <person name="Chen W.J."/>
            <person name="Zahm M."/>
            <person name="Cabau C."/>
            <person name="Klopp C."/>
            <person name="Thompson A.W."/>
            <person name="Robinson-Rechavi M."/>
            <person name="Braasch I."/>
            <person name="Lecointre G."/>
            <person name="Bobe J."/>
            <person name="Postlethwait J.H."/>
            <person name="Berthelot C."/>
            <person name="Roest Crollius H."/>
            <person name="Guiguen Y."/>
        </authorList>
    </citation>
    <scope>NUCLEOTIDE SEQUENCE</scope>
    <source>
        <strain evidence="2">NC1722</strain>
    </source>
</reference>
<dbReference type="PANTHER" id="PTHR45689:SF11">
    <property type="entry name" value="POTASSIUM_SODIUM HYPERPOLARIZATION-ACTIVATED CYCLIC NUCLEOTIDE-GATED CHANNEL 2"/>
    <property type="match status" value="1"/>
</dbReference>
<comment type="caution">
    <text evidence="2">The sequence shown here is derived from an EMBL/GenBank/DDBJ whole genome shotgun (WGS) entry which is preliminary data.</text>
</comment>
<name>A0AAD7R5M6_9TELE</name>
<feature type="compositionally biased region" description="Low complexity" evidence="1">
    <location>
        <begin position="246"/>
        <end position="256"/>
    </location>
</feature>
<feature type="compositionally biased region" description="Pro residues" evidence="1">
    <location>
        <begin position="277"/>
        <end position="287"/>
    </location>
</feature>
<dbReference type="PANTHER" id="PTHR45689">
    <property type="entry name" value="I[[H]] CHANNEL, ISOFORM E"/>
    <property type="match status" value="1"/>
</dbReference>
<feature type="region of interest" description="Disordered" evidence="1">
    <location>
        <begin position="65"/>
        <end position="327"/>
    </location>
</feature>
<evidence type="ECO:0000256" key="1">
    <source>
        <dbReference type="SAM" id="MobiDB-lite"/>
    </source>
</evidence>
<dbReference type="GO" id="GO:0003254">
    <property type="term" value="P:regulation of membrane depolarization"/>
    <property type="evidence" value="ECO:0007669"/>
    <property type="project" value="TreeGrafter"/>
</dbReference>
<proteinExistence type="predicted"/>
<dbReference type="Proteomes" id="UP001221898">
    <property type="component" value="Unassembled WGS sequence"/>
</dbReference>
<dbReference type="EMBL" id="JAINUG010000579">
    <property type="protein sequence ID" value="KAJ8366521.1"/>
    <property type="molecule type" value="Genomic_DNA"/>
</dbReference>
<feature type="compositionally biased region" description="Pro residues" evidence="1">
    <location>
        <begin position="137"/>
        <end position="154"/>
    </location>
</feature>